<reference evidence="2 3" key="1">
    <citation type="journal article" date="2019" name="Sci. Rep.">
        <title>Comparative genomics of chytrid fungi reveal insights into the obligate biotrophic and pathogenic lifestyle of Synchytrium endobioticum.</title>
        <authorList>
            <person name="van de Vossenberg B.T.L.H."/>
            <person name="Warris S."/>
            <person name="Nguyen H.D.T."/>
            <person name="van Gent-Pelzer M.P.E."/>
            <person name="Joly D.L."/>
            <person name="van de Geest H.C."/>
            <person name="Bonants P.J.M."/>
            <person name="Smith D.S."/>
            <person name="Levesque C.A."/>
            <person name="van der Lee T.A.J."/>
        </authorList>
    </citation>
    <scope>NUCLEOTIDE SEQUENCE [LARGE SCALE GENOMIC DNA]</scope>
    <source>
        <strain evidence="2 3">CBS 675.73</strain>
    </source>
</reference>
<accession>A0A507FA65</accession>
<evidence type="ECO:0000313" key="3">
    <source>
        <dbReference type="Proteomes" id="UP000320333"/>
    </source>
</evidence>
<dbReference type="Proteomes" id="UP000320333">
    <property type="component" value="Unassembled WGS sequence"/>
</dbReference>
<dbReference type="AlphaFoldDB" id="A0A507FA65"/>
<feature type="region of interest" description="Disordered" evidence="1">
    <location>
        <begin position="450"/>
        <end position="487"/>
    </location>
</feature>
<evidence type="ECO:0000313" key="2">
    <source>
        <dbReference type="EMBL" id="TPX72457.1"/>
    </source>
</evidence>
<protein>
    <submittedName>
        <fullName evidence="2">Uncharacterized protein</fullName>
    </submittedName>
</protein>
<name>A0A507FA65_9FUNG</name>
<sequence length="487" mass="53157">MTAPALNPAFRILLPKREAVSNVQQFLVAERESLFGPAVNLDVIALICTYLPSDICCFCQRIHDTGRFECHGCKQESVFCRDTPLMKLRFKKAPPNSISEMKSSKRKNTPISKDDISLPLPTQELLLMPTVALSDLHLTPPQMSPTNSISNTNPSIGRMKAGSQSGARNTLAFKAYVAYVNALGVYKNQIASMAAASDAFTRACEDLEVAMQSTPGIDQVKVKDLNALIDSTHVIANSHQTWAENLGQDVVDPLKRHLGDIMLTVKARQDKNKARIDDLVGKLHKEEEHSRLKLPLLPQSLGLRVTLADEIKRLTVESASIGDVLASNSMDLLLNSCSATVFTQLETYESMMEGLKKLEMFGAGDLHAQRLASKETILRTVTPQMLPRQASLRSTPAPRSPSSNAGAFFPPDFEAPQPPGTEIGLSYREIAPDDSISNIAPQYSAESIAAMEMNGGAPPQPPGMQRNASRNIPGPGPERKFRLFGGR</sequence>
<keyword evidence="3" id="KW-1185">Reference proteome</keyword>
<comment type="caution">
    <text evidence="2">The sequence shown here is derived from an EMBL/GenBank/DDBJ whole genome shotgun (WGS) entry which is preliminary data.</text>
</comment>
<proteinExistence type="predicted"/>
<dbReference type="OrthoDB" id="5594612at2759"/>
<organism evidence="2 3">
    <name type="scientific">Chytriomyces confervae</name>
    <dbReference type="NCBI Taxonomy" id="246404"/>
    <lineage>
        <taxon>Eukaryota</taxon>
        <taxon>Fungi</taxon>
        <taxon>Fungi incertae sedis</taxon>
        <taxon>Chytridiomycota</taxon>
        <taxon>Chytridiomycota incertae sedis</taxon>
        <taxon>Chytridiomycetes</taxon>
        <taxon>Chytridiales</taxon>
        <taxon>Chytriomycetaceae</taxon>
        <taxon>Chytriomyces</taxon>
    </lineage>
</organism>
<gene>
    <name evidence="2" type="ORF">CcCBS67573_g05866</name>
</gene>
<evidence type="ECO:0000256" key="1">
    <source>
        <dbReference type="SAM" id="MobiDB-lite"/>
    </source>
</evidence>
<dbReference type="EMBL" id="QEAP01000226">
    <property type="protein sequence ID" value="TPX72457.1"/>
    <property type="molecule type" value="Genomic_DNA"/>
</dbReference>